<keyword evidence="2" id="KW-0119">Carbohydrate metabolism</keyword>
<dbReference type="InterPro" id="IPR052176">
    <property type="entry name" value="Glycosyl_Hydrlase_43_Enz"/>
</dbReference>
<dbReference type="EMBL" id="CP026604">
    <property type="protein sequence ID" value="AWB68081.1"/>
    <property type="molecule type" value="Genomic_DNA"/>
</dbReference>
<sequence>MKKNFKTRLAKTRNLVLGLSSAALLMACSANPSDVKQDTDDFNLSGVMQPVAQENIFYDKEFFNWGSSMVKGEDGKYHLFYAQMPRKHGFFSWLTDGRVSRAVSDSPTGPWKHVEVVMEGRGDGYWDQYTVHCHKIYKFEGKYYLYYMSTNSGDMDLTPEQLEEVRRSRWKPDNLRGMMRLNQRIGVAVADSIEGPWQRFDKPLIEPEFPIANIVNNTTVTQRPDGGYLMVVRGDQPDQPKNEIIRMQAVLLADHPLGPWKMQEKPVIKDYNSEDPEVWYDAERKRYYSLYHAFGYMGMITSEDGLNWQRAKHYKVSDKSYKTTEGKTVKVHRYERPTIYHENGKPLVMTAGIKMPDGDTHSLFIPLKQ</sequence>
<dbReference type="Gene3D" id="2.115.10.20">
    <property type="entry name" value="Glycosyl hydrolase domain, family 43"/>
    <property type="match status" value="1"/>
</dbReference>
<evidence type="ECO:0000256" key="1">
    <source>
        <dbReference type="ARBA" id="ARBA00022651"/>
    </source>
</evidence>
<gene>
    <name evidence="4" type="ORF">C2869_17365</name>
</gene>
<reference evidence="4 5" key="1">
    <citation type="submission" date="2018-01" db="EMBL/GenBank/DDBJ databases">
        <title>Genome sequence of a Cantenovulum-like bacteria.</title>
        <authorList>
            <person name="Tan W.R."/>
            <person name="Lau N.-S."/>
            <person name="Go F."/>
            <person name="Amirul A.-A.A."/>
        </authorList>
    </citation>
    <scope>NUCLEOTIDE SEQUENCE [LARGE SCALE GENOMIC DNA]</scope>
    <source>
        <strain evidence="4 5">CCB-QB4</strain>
    </source>
</reference>
<dbReference type="GO" id="GO:0045493">
    <property type="term" value="P:xylan catabolic process"/>
    <property type="evidence" value="ECO:0007669"/>
    <property type="project" value="UniProtKB-KW"/>
</dbReference>
<dbReference type="Proteomes" id="UP000244441">
    <property type="component" value="Chromosome"/>
</dbReference>
<proteinExistence type="predicted"/>
<dbReference type="PROSITE" id="PS51257">
    <property type="entry name" value="PROKAR_LIPOPROTEIN"/>
    <property type="match status" value="1"/>
</dbReference>
<evidence type="ECO:0000313" key="5">
    <source>
        <dbReference type="Proteomes" id="UP000244441"/>
    </source>
</evidence>
<dbReference type="OrthoDB" id="9794572at2"/>
<evidence type="ECO:0008006" key="6">
    <source>
        <dbReference type="Google" id="ProtNLM"/>
    </source>
</evidence>
<keyword evidence="1" id="KW-0624">Polysaccharide degradation</keyword>
<dbReference type="InterPro" id="IPR023296">
    <property type="entry name" value="Glyco_hydro_beta-prop_sf"/>
</dbReference>
<protein>
    <recommendedName>
        <fullName evidence="6">Glycosyl hydrolases family 43</fullName>
    </recommendedName>
</protein>
<name>A0A2S0VV37_9ALTE</name>
<dbReference type="CDD" id="cd08994">
    <property type="entry name" value="GH43_62_32_68_117_130-like"/>
    <property type="match status" value="1"/>
</dbReference>
<organism evidence="4 5">
    <name type="scientific">Saccharobesus litoralis</name>
    <dbReference type="NCBI Taxonomy" id="2172099"/>
    <lineage>
        <taxon>Bacteria</taxon>
        <taxon>Pseudomonadati</taxon>
        <taxon>Pseudomonadota</taxon>
        <taxon>Gammaproteobacteria</taxon>
        <taxon>Alteromonadales</taxon>
        <taxon>Alteromonadaceae</taxon>
        <taxon>Saccharobesus</taxon>
    </lineage>
</organism>
<evidence type="ECO:0000313" key="4">
    <source>
        <dbReference type="EMBL" id="AWB68081.1"/>
    </source>
</evidence>
<keyword evidence="5" id="KW-1185">Reference proteome</keyword>
<feature type="chain" id="PRO_5015434677" description="Glycosyl hydrolases family 43" evidence="3">
    <location>
        <begin position="33"/>
        <end position="369"/>
    </location>
</feature>
<dbReference type="AlphaFoldDB" id="A0A2S0VV37"/>
<dbReference type="KEGG" id="cate:C2869_17365"/>
<keyword evidence="1" id="KW-0858">Xylan degradation</keyword>
<evidence type="ECO:0000256" key="3">
    <source>
        <dbReference type="SAM" id="SignalP"/>
    </source>
</evidence>
<dbReference type="PANTHER" id="PTHR43772">
    <property type="entry name" value="ENDO-1,4-BETA-XYLANASE"/>
    <property type="match status" value="1"/>
</dbReference>
<accession>A0A2S0VV37</accession>
<evidence type="ECO:0000256" key="2">
    <source>
        <dbReference type="ARBA" id="ARBA00023277"/>
    </source>
</evidence>
<feature type="signal peptide" evidence="3">
    <location>
        <begin position="1"/>
        <end position="32"/>
    </location>
</feature>
<dbReference type="SUPFAM" id="SSF75005">
    <property type="entry name" value="Arabinanase/levansucrase/invertase"/>
    <property type="match status" value="1"/>
</dbReference>
<dbReference type="RefSeq" id="WP_108604146.1">
    <property type="nucleotide sequence ID" value="NZ_CP026604.1"/>
</dbReference>
<keyword evidence="3" id="KW-0732">Signal</keyword>
<dbReference type="PANTHER" id="PTHR43772:SF2">
    <property type="entry name" value="PUTATIVE (AFU_ORTHOLOGUE AFUA_2G04480)-RELATED"/>
    <property type="match status" value="1"/>
</dbReference>